<keyword evidence="3" id="KW-1185">Reference proteome</keyword>
<protein>
    <submittedName>
        <fullName evidence="2">Uncharacterized protein</fullName>
    </submittedName>
</protein>
<name>A0A285JNM2_9ACTN</name>
<evidence type="ECO:0000313" key="3">
    <source>
        <dbReference type="Proteomes" id="UP000219612"/>
    </source>
</evidence>
<dbReference type="RefSeq" id="WP_097326532.1">
    <property type="nucleotide sequence ID" value="NZ_OBDY01000023.1"/>
</dbReference>
<accession>A0A285JNM2</accession>
<keyword evidence="1" id="KW-1133">Transmembrane helix</keyword>
<keyword evidence="1" id="KW-0812">Transmembrane</keyword>
<gene>
    <name evidence="2" type="ORF">SAMN05421748_12332</name>
</gene>
<organism evidence="2 3">
    <name type="scientific">Paractinoplanes atraurantiacus</name>
    <dbReference type="NCBI Taxonomy" id="1036182"/>
    <lineage>
        <taxon>Bacteria</taxon>
        <taxon>Bacillati</taxon>
        <taxon>Actinomycetota</taxon>
        <taxon>Actinomycetes</taxon>
        <taxon>Micromonosporales</taxon>
        <taxon>Micromonosporaceae</taxon>
        <taxon>Paractinoplanes</taxon>
    </lineage>
</organism>
<dbReference type="Proteomes" id="UP000219612">
    <property type="component" value="Unassembled WGS sequence"/>
</dbReference>
<dbReference type="AlphaFoldDB" id="A0A285JNM2"/>
<proteinExistence type="predicted"/>
<reference evidence="2 3" key="1">
    <citation type="submission" date="2017-09" db="EMBL/GenBank/DDBJ databases">
        <authorList>
            <person name="Ehlers B."/>
            <person name="Leendertz F.H."/>
        </authorList>
    </citation>
    <scope>NUCLEOTIDE SEQUENCE [LARGE SCALE GENOMIC DNA]</scope>
    <source>
        <strain evidence="2 3">CGMCC 4.6857</strain>
    </source>
</reference>
<evidence type="ECO:0000313" key="2">
    <source>
        <dbReference type="EMBL" id="SNY61858.1"/>
    </source>
</evidence>
<feature type="transmembrane region" description="Helical" evidence="1">
    <location>
        <begin position="22"/>
        <end position="40"/>
    </location>
</feature>
<dbReference type="EMBL" id="OBDY01000023">
    <property type="protein sequence ID" value="SNY61858.1"/>
    <property type="molecule type" value="Genomic_DNA"/>
</dbReference>
<sequence length="75" mass="8490">MDQYISDAYDVTSQLFGPESGIPWWAWVVVAAAIFWKIAVREPKTADEQAHERDEVMLNSMFAGDKGKKGKKKKS</sequence>
<evidence type="ECO:0000256" key="1">
    <source>
        <dbReference type="SAM" id="Phobius"/>
    </source>
</evidence>
<keyword evidence="1" id="KW-0472">Membrane</keyword>